<sequence>MSMRNPETTTAKTPKSATVESKAMEECISRILELHQSINTSLGKYRTRIYRQDYNMNPQTRKKSTANLFLVRCI</sequence>
<name>A0ABN7URH7_GIGMA</name>
<accession>A0ABN7URH7</accession>
<keyword evidence="2" id="KW-1185">Reference proteome</keyword>
<evidence type="ECO:0000313" key="2">
    <source>
        <dbReference type="Proteomes" id="UP000789901"/>
    </source>
</evidence>
<reference evidence="1 2" key="1">
    <citation type="submission" date="2021-06" db="EMBL/GenBank/DDBJ databases">
        <authorList>
            <person name="Kallberg Y."/>
            <person name="Tangrot J."/>
            <person name="Rosling A."/>
        </authorList>
    </citation>
    <scope>NUCLEOTIDE SEQUENCE [LARGE SCALE GENOMIC DNA]</scope>
    <source>
        <strain evidence="1 2">120-4 pot B 10/14</strain>
    </source>
</reference>
<dbReference type="EMBL" id="CAJVQB010005093">
    <property type="protein sequence ID" value="CAG8653074.1"/>
    <property type="molecule type" value="Genomic_DNA"/>
</dbReference>
<comment type="caution">
    <text evidence="1">The sequence shown here is derived from an EMBL/GenBank/DDBJ whole genome shotgun (WGS) entry which is preliminary data.</text>
</comment>
<organism evidence="1 2">
    <name type="scientific">Gigaspora margarita</name>
    <dbReference type="NCBI Taxonomy" id="4874"/>
    <lineage>
        <taxon>Eukaryota</taxon>
        <taxon>Fungi</taxon>
        <taxon>Fungi incertae sedis</taxon>
        <taxon>Mucoromycota</taxon>
        <taxon>Glomeromycotina</taxon>
        <taxon>Glomeromycetes</taxon>
        <taxon>Diversisporales</taxon>
        <taxon>Gigasporaceae</taxon>
        <taxon>Gigaspora</taxon>
    </lineage>
</organism>
<protein>
    <submittedName>
        <fullName evidence="1">9591_t:CDS:1</fullName>
    </submittedName>
</protein>
<evidence type="ECO:0000313" key="1">
    <source>
        <dbReference type="EMBL" id="CAG8653074.1"/>
    </source>
</evidence>
<dbReference type="Proteomes" id="UP000789901">
    <property type="component" value="Unassembled WGS sequence"/>
</dbReference>
<gene>
    <name evidence="1" type="ORF">GMARGA_LOCUS9460</name>
</gene>
<proteinExistence type="predicted"/>